<dbReference type="Gene3D" id="3.30.70.1230">
    <property type="entry name" value="Nucleotide cyclase"/>
    <property type="match status" value="1"/>
</dbReference>
<accession>A0A6H5GN10</accession>
<sequence length="68" mass="7600">MIAVFSKKFDDLGVKTFLFQVETIGDAYCVAAGLHRESEHHACQIAWMALLMMEAAQAHHTHDGKPIM</sequence>
<dbReference type="SUPFAM" id="SSF55073">
    <property type="entry name" value="Nucleotide cyclase"/>
    <property type="match status" value="1"/>
</dbReference>
<dbReference type="PANTHER" id="PTHR45655:SF6">
    <property type="entry name" value="HEAD-SPECIFIC GUANYLATE CYCLASE"/>
    <property type="match status" value="1"/>
</dbReference>
<keyword evidence="5" id="KW-1185">Reference proteome</keyword>
<dbReference type="OrthoDB" id="6127067at2759"/>
<reference evidence="4 5" key="1">
    <citation type="submission" date="2020-02" db="EMBL/GenBank/DDBJ databases">
        <authorList>
            <person name="Ferguson B K."/>
        </authorList>
    </citation>
    <scope>NUCLEOTIDE SEQUENCE [LARGE SCALE GENOMIC DNA]</scope>
</reference>
<evidence type="ECO:0000256" key="1">
    <source>
        <dbReference type="ARBA" id="ARBA00023239"/>
    </source>
</evidence>
<feature type="non-terminal residue" evidence="4">
    <location>
        <position position="68"/>
    </location>
</feature>
<dbReference type="InterPro" id="IPR029787">
    <property type="entry name" value="Nucleotide_cyclase"/>
</dbReference>
<dbReference type="GO" id="GO:0019934">
    <property type="term" value="P:cGMP-mediated signaling"/>
    <property type="evidence" value="ECO:0007669"/>
    <property type="project" value="TreeGrafter"/>
</dbReference>
<dbReference type="GO" id="GO:0004383">
    <property type="term" value="F:guanylate cyclase activity"/>
    <property type="evidence" value="ECO:0007669"/>
    <property type="project" value="TreeGrafter"/>
</dbReference>
<evidence type="ECO:0000259" key="2">
    <source>
        <dbReference type="PROSITE" id="PS50125"/>
    </source>
</evidence>
<dbReference type="EMBL" id="CADCXU010014988">
    <property type="protein sequence ID" value="CAB0004446.1"/>
    <property type="molecule type" value="Genomic_DNA"/>
</dbReference>
<gene>
    <name evidence="3" type="ORF">NTEN_LOCUS9923</name>
    <name evidence="4" type="ORF">NTEN_LOCUS9925</name>
</gene>
<organism evidence="4 5">
    <name type="scientific">Nesidiocoris tenuis</name>
    <dbReference type="NCBI Taxonomy" id="355587"/>
    <lineage>
        <taxon>Eukaryota</taxon>
        <taxon>Metazoa</taxon>
        <taxon>Ecdysozoa</taxon>
        <taxon>Arthropoda</taxon>
        <taxon>Hexapoda</taxon>
        <taxon>Insecta</taxon>
        <taxon>Pterygota</taxon>
        <taxon>Neoptera</taxon>
        <taxon>Paraneoptera</taxon>
        <taxon>Hemiptera</taxon>
        <taxon>Heteroptera</taxon>
        <taxon>Panheteroptera</taxon>
        <taxon>Cimicomorpha</taxon>
        <taxon>Miridae</taxon>
        <taxon>Dicyphina</taxon>
        <taxon>Nesidiocoris</taxon>
    </lineage>
</organism>
<dbReference type="PROSITE" id="PS50125">
    <property type="entry name" value="GUANYLATE_CYCLASE_2"/>
    <property type="match status" value="1"/>
</dbReference>
<evidence type="ECO:0000313" key="3">
    <source>
        <dbReference type="EMBL" id="CAB0004446.1"/>
    </source>
</evidence>
<dbReference type="InterPro" id="IPR001054">
    <property type="entry name" value="A/G_cyclase"/>
</dbReference>
<dbReference type="Proteomes" id="UP000479000">
    <property type="component" value="Unassembled WGS sequence"/>
</dbReference>
<name>A0A6H5GN10_9HEMI</name>
<dbReference type="EMBL" id="CADCXU010014989">
    <property type="protein sequence ID" value="CAB0004448.1"/>
    <property type="molecule type" value="Genomic_DNA"/>
</dbReference>
<dbReference type="Pfam" id="PF00211">
    <property type="entry name" value="Guanylate_cyc"/>
    <property type="match status" value="1"/>
</dbReference>
<evidence type="ECO:0000313" key="5">
    <source>
        <dbReference type="Proteomes" id="UP000479000"/>
    </source>
</evidence>
<keyword evidence="1" id="KW-0456">Lyase</keyword>
<dbReference type="GO" id="GO:0008074">
    <property type="term" value="C:guanylate cyclase complex, soluble"/>
    <property type="evidence" value="ECO:0007669"/>
    <property type="project" value="TreeGrafter"/>
</dbReference>
<dbReference type="GO" id="GO:0070482">
    <property type="term" value="P:response to oxygen levels"/>
    <property type="evidence" value="ECO:0007669"/>
    <property type="project" value="TreeGrafter"/>
</dbReference>
<dbReference type="PANTHER" id="PTHR45655">
    <property type="entry name" value="GUANYLATE CYCLASE SOLUBLE SUBUNIT BETA-2"/>
    <property type="match status" value="1"/>
</dbReference>
<protein>
    <recommendedName>
        <fullName evidence="2">Guanylate cyclase domain-containing protein</fullName>
    </recommendedName>
</protein>
<feature type="domain" description="Guanylate cyclase" evidence="2">
    <location>
        <begin position="1"/>
        <end position="57"/>
    </location>
</feature>
<proteinExistence type="predicted"/>
<dbReference type="AlphaFoldDB" id="A0A6H5GN10"/>
<evidence type="ECO:0000313" key="4">
    <source>
        <dbReference type="EMBL" id="CAB0004448.1"/>
    </source>
</evidence>